<dbReference type="PANTHER" id="PTHR37720:SF2">
    <property type="entry name" value="OS10G0481400 PROTEIN"/>
    <property type="match status" value="1"/>
</dbReference>
<reference evidence="1 2" key="1">
    <citation type="journal article" date="2018" name="Mol. Plant">
        <title>The genome of Artemisia annua provides insight into the evolution of Asteraceae family and artemisinin biosynthesis.</title>
        <authorList>
            <person name="Shen Q."/>
            <person name="Zhang L."/>
            <person name="Liao Z."/>
            <person name="Wang S."/>
            <person name="Yan T."/>
            <person name="Shi P."/>
            <person name="Liu M."/>
            <person name="Fu X."/>
            <person name="Pan Q."/>
            <person name="Wang Y."/>
            <person name="Lv Z."/>
            <person name="Lu X."/>
            <person name="Zhang F."/>
            <person name="Jiang W."/>
            <person name="Ma Y."/>
            <person name="Chen M."/>
            <person name="Hao X."/>
            <person name="Li L."/>
            <person name="Tang Y."/>
            <person name="Lv G."/>
            <person name="Zhou Y."/>
            <person name="Sun X."/>
            <person name="Brodelius P.E."/>
            <person name="Rose J.K.C."/>
            <person name="Tang K."/>
        </authorList>
    </citation>
    <scope>NUCLEOTIDE SEQUENCE [LARGE SCALE GENOMIC DNA]</scope>
    <source>
        <strain evidence="2">cv. Huhao1</strain>
        <tissue evidence="1">Leaf</tissue>
    </source>
</reference>
<proteinExistence type="predicted"/>
<dbReference type="Proteomes" id="UP000245207">
    <property type="component" value="Unassembled WGS sequence"/>
</dbReference>
<dbReference type="EMBL" id="PKPP01000070">
    <property type="protein sequence ID" value="PWA98375.1"/>
    <property type="molecule type" value="Genomic_DNA"/>
</dbReference>
<comment type="caution">
    <text evidence="1">The sequence shown here is derived from an EMBL/GenBank/DDBJ whole genome shotgun (WGS) entry which is preliminary data.</text>
</comment>
<name>A0A2U1QK67_ARTAN</name>
<protein>
    <submittedName>
        <fullName evidence="1">Uncharacterized protein</fullName>
    </submittedName>
</protein>
<evidence type="ECO:0000313" key="2">
    <source>
        <dbReference type="Proteomes" id="UP000245207"/>
    </source>
</evidence>
<dbReference type="PANTHER" id="PTHR37720">
    <property type="entry name" value="OS10G0481400 PROTEIN"/>
    <property type="match status" value="1"/>
</dbReference>
<dbReference type="AlphaFoldDB" id="A0A2U1QK67"/>
<evidence type="ECO:0000313" key="1">
    <source>
        <dbReference type="EMBL" id="PWA98375.1"/>
    </source>
</evidence>
<keyword evidence="2" id="KW-1185">Reference proteome</keyword>
<sequence length="104" mass="11491">MRGLNDNISPAHFSSGIANLQFCKCGYWLIHKAMISVLAQERVLGAALGIALTGALIFDERRFIYKTIAQNQPPTSSSSQVTFLLCDFGTDIDLMSFARKNEPH</sequence>
<gene>
    <name evidence="1" type="ORF">CTI12_AA020090</name>
</gene>
<accession>A0A2U1QK67</accession>
<organism evidence="1 2">
    <name type="scientific">Artemisia annua</name>
    <name type="common">Sweet wormwood</name>
    <dbReference type="NCBI Taxonomy" id="35608"/>
    <lineage>
        <taxon>Eukaryota</taxon>
        <taxon>Viridiplantae</taxon>
        <taxon>Streptophyta</taxon>
        <taxon>Embryophyta</taxon>
        <taxon>Tracheophyta</taxon>
        <taxon>Spermatophyta</taxon>
        <taxon>Magnoliopsida</taxon>
        <taxon>eudicotyledons</taxon>
        <taxon>Gunneridae</taxon>
        <taxon>Pentapetalae</taxon>
        <taxon>asterids</taxon>
        <taxon>campanulids</taxon>
        <taxon>Asterales</taxon>
        <taxon>Asteraceae</taxon>
        <taxon>Asteroideae</taxon>
        <taxon>Anthemideae</taxon>
        <taxon>Artemisiinae</taxon>
        <taxon>Artemisia</taxon>
    </lineage>
</organism>